<evidence type="ECO:0000313" key="3">
    <source>
        <dbReference type="Proteomes" id="UP000019804"/>
    </source>
</evidence>
<gene>
    <name evidence="2" type="ORF">EURHEDRAFT_408112</name>
</gene>
<dbReference type="Proteomes" id="UP000019804">
    <property type="component" value="Unassembled WGS sequence"/>
</dbReference>
<dbReference type="HOGENOM" id="CLU_590473_0_0_1"/>
<organism evidence="2 3">
    <name type="scientific">Aspergillus ruber (strain CBS 135680)</name>
    <dbReference type="NCBI Taxonomy" id="1388766"/>
    <lineage>
        <taxon>Eukaryota</taxon>
        <taxon>Fungi</taxon>
        <taxon>Dikarya</taxon>
        <taxon>Ascomycota</taxon>
        <taxon>Pezizomycotina</taxon>
        <taxon>Eurotiomycetes</taxon>
        <taxon>Eurotiomycetidae</taxon>
        <taxon>Eurotiales</taxon>
        <taxon>Aspergillaceae</taxon>
        <taxon>Aspergillus</taxon>
        <taxon>Aspergillus subgen. Aspergillus</taxon>
    </lineage>
</organism>
<feature type="compositionally biased region" description="Basic and acidic residues" evidence="1">
    <location>
        <begin position="120"/>
        <end position="132"/>
    </location>
</feature>
<feature type="region of interest" description="Disordered" evidence="1">
    <location>
        <begin position="1"/>
        <end position="69"/>
    </location>
</feature>
<feature type="compositionally biased region" description="Basic and acidic residues" evidence="1">
    <location>
        <begin position="27"/>
        <end position="37"/>
    </location>
</feature>
<evidence type="ECO:0000313" key="2">
    <source>
        <dbReference type="EMBL" id="EYE98901.1"/>
    </source>
</evidence>
<dbReference type="OrthoDB" id="4179406at2759"/>
<dbReference type="AlphaFoldDB" id="A0A017SQ07"/>
<feature type="compositionally biased region" description="Polar residues" evidence="1">
    <location>
        <begin position="38"/>
        <end position="48"/>
    </location>
</feature>
<keyword evidence="3" id="KW-1185">Reference proteome</keyword>
<dbReference type="GeneID" id="63695874"/>
<feature type="compositionally biased region" description="Polar residues" evidence="1">
    <location>
        <begin position="1"/>
        <end position="14"/>
    </location>
</feature>
<dbReference type="STRING" id="1388766.A0A017SQ07"/>
<proteinExistence type="predicted"/>
<evidence type="ECO:0000256" key="1">
    <source>
        <dbReference type="SAM" id="MobiDB-lite"/>
    </source>
</evidence>
<sequence>MSTTLSRPQESSVLGESWVVPSLPSLPEKERQNDRTETNNPDPRQQSETNKEDGSNTMNTSGSLISGPELIMPSICEEPILMSHVRSRQSSPSNSQTLKQRRTPSKKTVEDREDTPSESPMKEKMRNPKKQVDNGSKWASGWTWERPIRAITNLLLIAAISHLLVVPEVVYHSRHLCTIPTIPALYPTSCSQLFHSGHYNHRPPPNRYDSVLSLQTQLEILFNSTLEEITPYANSLPETESLLRDIQTAMKQVQSGPRHELSLEYDGCRQALTTATRKLDSLKADLRSAVDSLMATGGLPQDNQNHHRVAKDVRLSTQMARREKYLDQLAARMRLKTDSLTGDFAIVADHLESLKRIVAQQASLQSPHGDDGNGDRDESNMYKNVRSFVDFIVPGWNVLR</sequence>
<protein>
    <submittedName>
        <fullName evidence="2">Uncharacterized protein</fullName>
    </submittedName>
</protein>
<accession>A0A017SQ07</accession>
<dbReference type="EMBL" id="KK088412">
    <property type="protein sequence ID" value="EYE98901.1"/>
    <property type="molecule type" value="Genomic_DNA"/>
</dbReference>
<feature type="compositionally biased region" description="Polar residues" evidence="1">
    <location>
        <begin position="55"/>
        <end position="64"/>
    </location>
</feature>
<feature type="compositionally biased region" description="Polar residues" evidence="1">
    <location>
        <begin position="88"/>
        <end position="98"/>
    </location>
</feature>
<feature type="region of interest" description="Disordered" evidence="1">
    <location>
        <begin position="84"/>
        <end position="136"/>
    </location>
</feature>
<dbReference type="RefSeq" id="XP_040642589.1">
    <property type="nucleotide sequence ID" value="XM_040780750.1"/>
</dbReference>
<reference evidence="3" key="1">
    <citation type="journal article" date="2014" name="Nat. Commun.">
        <title>Genomic adaptations of the halophilic Dead Sea filamentous fungus Eurotium rubrum.</title>
        <authorList>
            <person name="Kis-Papo T."/>
            <person name="Weig A.R."/>
            <person name="Riley R."/>
            <person name="Persoh D."/>
            <person name="Salamov A."/>
            <person name="Sun H."/>
            <person name="Lipzen A."/>
            <person name="Wasser S.P."/>
            <person name="Rambold G."/>
            <person name="Grigoriev I.V."/>
            <person name="Nevo E."/>
        </authorList>
    </citation>
    <scope>NUCLEOTIDE SEQUENCE [LARGE SCALE GENOMIC DNA]</scope>
    <source>
        <strain evidence="3">CBS 135680</strain>
    </source>
</reference>
<name>A0A017SQ07_ASPRC</name>